<comment type="caution">
    <text evidence="1">The sequence shown here is derived from an EMBL/GenBank/DDBJ whole genome shotgun (WGS) entry which is preliminary data.</text>
</comment>
<keyword evidence="2" id="KW-1185">Reference proteome</keyword>
<proteinExistence type="predicted"/>
<evidence type="ECO:0000313" key="1">
    <source>
        <dbReference type="EMBL" id="GMR62056.1"/>
    </source>
</evidence>
<organism evidence="1 2">
    <name type="scientific">Pristionchus mayeri</name>
    <dbReference type="NCBI Taxonomy" id="1317129"/>
    <lineage>
        <taxon>Eukaryota</taxon>
        <taxon>Metazoa</taxon>
        <taxon>Ecdysozoa</taxon>
        <taxon>Nematoda</taxon>
        <taxon>Chromadorea</taxon>
        <taxon>Rhabditida</taxon>
        <taxon>Rhabditina</taxon>
        <taxon>Diplogasteromorpha</taxon>
        <taxon>Diplogasteroidea</taxon>
        <taxon>Neodiplogasteridae</taxon>
        <taxon>Pristionchus</taxon>
    </lineage>
</organism>
<dbReference type="PANTHER" id="PTHR35573">
    <property type="entry name" value="PROTEIN CBG22129"/>
    <property type="match status" value="1"/>
</dbReference>
<evidence type="ECO:0000313" key="2">
    <source>
        <dbReference type="Proteomes" id="UP001328107"/>
    </source>
</evidence>
<feature type="non-terminal residue" evidence="1">
    <location>
        <position position="1"/>
    </location>
</feature>
<dbReference type="AlphaFoldDB" id="A0AAN5IG04"/>
<dbReference type="EMBL" id="BTRK01000006">
    <property type="protein sequence ID" value="GMR62056.1"/>
    <property type="molecule type" value="Genomic_DNA"/>
</dbReference>
<name>A0AAN5IG04_9BILA</name>
<dbReference type="Proteomes" id="UP001328107">
    <property type="component" value="Unassembled WGS sequence"/>
</dbReference>
<sequence length="151" mass="17255">YLVLFRWQGEKSNANLIFENVEVLDVGGNPQYPVNMSAPMTFKISFKTNEHFDRAGFLETVKISQFDEESWSWLEVTTDGMLTDMTLCVNGAKCPVQVKKAMISTTLDLSVYPSWLSSLKNDAAYQFEFTMTDIISKDFFNFVVQARAFTK</sequence>
<protein>
    <submittedName>
        <fullName evidence="1">Uncharacterized protein</fullName>
    </submittedName>
</protein>
<accession>A0AAN5IG04</accession>
<dbReference type="PANTHER" id="PTHR35573:SF1">
    <property type="entry name" value="ML DOMAIN-CONTAINING PROTEIN"/>
    <property type="match status" value="1"/>
</dbReference>
<reference evidence="2" key="1">
    <citation type="submission" date="2022-10" db="EMBL/GenBank/DDBJ databases">
        <title>Genome assembly of Pristionchus species.</title>
        <authorList>
            <person name="Yoshida K."/>
            <person name="Sommer R.J."/>
        </authorList>
    </citation>
    <scope>NUCLEOTIDE SEQUENCE [LARGE SCALE GENOMIC DNA]</scope>
    <source>
        <strain evidence="2">RS5460</strain>
    </source>
</reference>
<gene>
    <name evidence="1" type="ORF">PMAYCL1PPCAC_32251</name>
</gene>